<reference evidence="2 3" key="1">
    <citation type="journal article" date="2010" name="Int. J. Syst. Evol. Microbiol.">
        <title>Sphingopyxis bauzanensis sp. nov., a psychrophilic bacterium isolated from soil.</title>
        <authorList>
            <person name="Zhang D.C."/>
            <person name="Liu H.C."/>
            <person name="Xin Y.H."/>
            <person name="Zhou Y.G."/>
            <person name="Schinner F."/>
            <person name="Margesin R."/>
        </authorList>
    </citation>
    <scope>NUCLEOTIDE SEQUENCE [LARGE SCALE GENOMIC DNA]</scope>
    <source>
        <strain evidence="2 3">DSM 22271</strain>
    </source>
</reference>
<protein>
    <recommendedName>
        <fullName evidence="1">DUF1996 domain-containing protein</fullName>
    </recommendedName>
</protein>
<keyword evidence="3" id="KW-1185">Reference proteome</keyword>
<dbReference type="Proteomes" id="UP000197361">
    <property type="component" value="Unassembled WGS sequence"/>
</dbReference>
<proteinExistence type="predicted"/>
<dbReference type="EMBL" id="NISK01000003">
    <property type="protein sequence ID" value="OWQ96154.1"/>
    <property type="molecule type" value="Genomic_DNA"/>
</dbReference>
<dbReference type="InterPro" id="IPR018535">
    <property type="entry name" value="DUF1996"/>
</dbReference>
<comment type="caution">
    <text evidence="2">The sequence shown here is derived from an EMBL/GenBank/DDBJ whole genome shotgun (WGS) entry which is preliminary data.</text>
</comment>
<evidence type="ECO:0000313" key="2">
    <source>
        <dbReference type="EMBL" id="OWQ96154.1"/>
    </source>
</evidence>
<dbReference type="Pfam" id="PF09362">
    <property type="entry name" value="DUF1996"/>
    <property type="match status" value="1"/>
</dbReference>
<dbReference type="PANTHER" id="PTHR43662:SF3">
    <property type="entry name" value="DOMAIN PROTEIN, PUTATIVE (AFU_ORTHOLOGUE AFUA_6G11970)-RELATED"/>
    <property type="match status" value="1"/>
</dbReference>
<evidence type="ECO:0000259" key="1">
    <source>
        <dbReference type="Pfam" id="PF09362"/>
    </source>
</evidence>
<feature type="domain" description="DUF1996" evidence="1">
    <location>
        <begin position="58"/>
        <end position="352"/>
    </location>
</feature>
<dbReference type="PANTHER" id="PTHR43662">
    <property type="match status" value="1"/>
</dbReference>
<evidence type="ECO:0000313" key="3">
    <source>
        <dbReference type="Proteomes" id="UP000197361"/>
    </source>
</evidence>
<gene>
    <name evidence="2" type="ORF">CDQ92_13155</name>
</gene>
<accession>A0A246JT11</accession>
<dbReference type="AlphaFoldDB" id="A0A246JT11"/>
<sequence>MPVIAVQPADIPSTATGWLATVSCDENVPGACHKITNPAGEEAKFRTVADYSHVNYDDPIRNWGQPGTAHCHMFFGNTNTNAFSTYASMRTRANANANGTPKRAASTIAGGPYNATGYWFPCIIKPNAFGDGKAYAVKVDEIIVYYVENPATLAAAASRLPRGLRYIFGTNMDDPRDTIFKAKIATANAQPSTSGRYAYNGNGFMGWICYNNAKSAVIPSVTGDYHPGFTTSAGADPWGGACTADMWLQAAFNAPACYDGTNLWSPGGYKHLRPRVTDNVATGSIIEGCPNGWFKLPQLTATLWFKHQGFSDYGTWYASSDAMATMAAQAIDPLDPDMRPGESMHTDWMNGWDDTVLTQWQDFCIGLSGGDMHTCDSSLISTTQALVGGYSGVNAPDLTRSPQVVQTPEFNTTARNLMVQLPANPAGPFTTHAGH</sequence>
<name>A0A246JT11_9SPHN</name>
<organism evidence="2 3">
    <name type="scientific">Sphingopyxis bauzanensis</name>
    <dbReference type="NCBI Taxonomy" id="651663"/>
    <lineage>
        <taxon>Bacteria</taxon>
        <taxon>Pseudomonadati</taxon>
        <taxon>Pseudomonadota</taxon>
        <taxon>Alphaproteobacteria</taxon>
        <taxon>Sphingomonadales</taxon>
        <taxon>Sphingomonadaceae</taxon>
        <taxon>Sphingopyxis</taxon>
    </lineage>
</organism>